<dbReference type="Proteomes" id="UP000093740">
    <property type="component" value="Chromosome"/>
</dbReference>
<dbReference type="RefSeq" id="WP_052107119.1">
    <property type="nucleotide sequence ID" value="NZ_CP014334.2"/>
</dbReference>
<name>A0AAI8GCI3_FERIS</name>
<protein>
    <submittedName>
        <fullName evidence="2">Reverse transcriptase-like protein</fullName>
    </submittedName>
</protein>
<dbReference type="Pfam" id="PF00075">
    <property type="entry name" value="RNase_H"/>
    <property type="match status" value="1"/>
</dbReference>
<dbReference type="InterPro" id="IPR036397">
    <property type="entry name" value="RNaseH_sf"/>
</dbReference>
<evidence type="ECO:0000313" key="3">
    <source>
        <dbReference type="Proteomes" id="UP000093740"/>
    </source>
</evidence>
<dbReference type="GO" id="GO:0003676">
    <property type="term" value="F:nucleic acid binding"/>
    <property type="evidence" value="ECO:0007669"/>
    <property type="project" value="InterPro"/>
</dbReference>
<dbReference type="InterPro" id="IPR012337">
    <property type="entry name" value="RNaseH-like_sf"/>
</dbReference>
<dbReference type="InterPro" id="IPR002156">
    <property type="entry name" value="RNaseH_domain"/>
</dbReference>
<dbReference type="CDD" id="cd09277">
    <property type="entry name" value="RNase_HI_bacteria_like"/>
    <property type="match status" value="1"/>
</dbReference>
<dbReference type="AlphaFoldDB" id="A0AAI8GCI3"/>
<dbReference type="GO" id="GO:0003964">
    <property type="term" value="F:RNA-directed DNA polymerase activity"/>
    <property type="evidence" value="ECO:0007669"/>
    <property type="project" value="UniProtKB-KW"/>
</dbReference>
<reference evidence="2 3" key="1">
    <citation type="journal article" date="2015" name="Stand. Genomic Sci.">
        <title>Genome sequence of a native-feather degrading extremely thermophilic Eubacterium, Fervidobacterium islandicum AW-1.</title>
        <authorList>
            <person name="Lee Y.J."/>
            <person name="Jeong H."/>
            <person name="Park G.S."/>
            <person name="Kwak Y."/>
            <person name="Lee S.J."/>
            <person name="Lee S.J."/>
            <person name="Park M.K."/>
            <person name="Kim J.Y."/>
            <person name="Kang H.K."/>
            <person name="Shin J.H."/>
            <person name="Lee D.W."/>
        </authorList>
    </citation>
    <scope>NUCLEOTIDE SEQUENCE [LARGE SCALE GENOMIC DNA]</scope>
    <source>
        <strain evidence="2 3">AW-1</strain>
    </source>
</reference>
<dbReference type="PROSITE" id="PS50879">
    <property type="entry name" value="RNASE_H_1"/>
    <property type="match status" value="1"/>
</dbReference>
<organism evidence="2 3">
    <name type="scientific">Fervidobacterium islandicum</name>
    <dbReference type="NCBI Taxonomy" id="2423"/>
    <lineage>
        <taxon>Bacteria</taxon>
        <taxon>Thermotogati</taxon>
        <taxon>Thermotogota</taxon>
        <taxon>Thermotogae</taxon>
        <taxon>Thermotogales</taxon>
        <taxon>Fervidobacteriaceae</taxon>
        <taxon>Fervidobacterium</taxon>
    </lineage>
</organism>
<sequence>MNKISCDVYTDGSYKDGIIGSGVVFVCGNKIEEFAFSIESEELAAHRNVSGEIYAVMYAIFYAWKEGIKKLRIFHDYSGLAFWIGGEWRTKTELTRLYKTFIERYKRYIDIEFVKVQAHKGNHLNNFADKLAKKVLEGWTFAPHLDEFLREIQILKSKLP</sequence>
<dbReference type="KEGG" id="fia:NA23_00415"/>
<dbReference type="SUPFAM" id="SSF53098">
    <property type="entry name" value="Ribonuclease H-like"/>
    <property type="match status" value="1"/>
</dbReference>
<feature type="domain" description="RNase H type-1" evidence="1">
    <location>
        <begin position="2"/>
        <end position="137"/>
    </location>
</feature>
<gene>
    <name evidence="2" type="ORF">NA23_00415</name>
</gene>
<dbReference type="Gene3D" id="3.30.420.10">
    <property type="entry name" value="Ribonuclease H-like superfamily/Ribonuclease H"/>
    <property type="match status" value="1"/>
</dbReference>
<evidence type="ECO:0000313" key="2">
    <source>
        <dbReference type="EMBL" id="AMW31956.1"/>
    </source>
</evidence>
<dbReference type="GO" id="GO:0004523">
    <property type="term" value="F:RNA-DNA hybrid ribonuclease activity"/>
    <property type="evidence" value="ECO:0007669"/>
    <property type="project" value="InterPro"/>
</dbReference>
<evidence type="ECO:0000259" key="1">
    <source>
        <dbReference type="PROSITE" id="PS50879"/>
    </source>
</evidence>
<accession>A0AAI8GCI3</accession>
<keyword evidence="3" id="KW-1185">Reference proteome</keyword>
<dbReference type="EMBL" id="CP014334">
    <property type="protein sequence ID" value="AMW31956.1"/>
    <property type="molecule type" value="Genomic_DNA"/>
</dbReference>
<proteinExistence type="predicted"/>